<dbReference type="Proteomes" id="UP000770785">
    <property type="component" value="Unassembled WGS sequence"/>
</dbReference>
<comment type="caution">
    <text evidence="2">The sequence shown here is derived from an EMBL/GenBank/DDBJ whole genome shotgun (WGS) entry which is preliminary data.</text>
</comment>
<evidence type="ECO:0000313" key="3">
    <source>
        <dbReference type="Proteomes" id="UP000770785"/>
    </source>
</evidence>
<reference evidence="2 3" key="1">
    <citation type="submission" date="2020-03" db="EMBL/GenBank/DDBJ databases">
        <title>Genomic Encyclopedia of Type Strains, Phase IV (KMG-IV): sequencing the most valuable type-strain genomes for metagenomic binning, comparative biology and taxonomic classification.</title>
        <authorList>
            <person name="Goeker M."/>
        </authorList>
    </citation>
    <scope>NUCLEOTIDE SEQUENCE [LARGE SCALE GENOMIC DNA]</scope>
    <source>
        <strain evidence="2 3">DSM 105096</strain>
    </source>
</reference>
<dbReference type="InterPro" id="IPR016181">
    <property type="entry name" value="Acyl_CoA_acyltransferase"/>
</dbReference>
<sequence length="193" mass="21896">MYYDPDEIRITLARKKTELRQIIELQRANLKTSVGAEVAETQGFLSAVHDYDVLEDMNNNTAAVIAKKGTKVVGYALAMLRPYAAKIPTLTPVWALQDGSEMNGELLGGVNYLGMGQVCVAEEARGQKVVDRMYKYMRSCYSLHYPYLITSIDVNNTRSRRVHERIGFKELSIQTATTGQEWVVVGWDWVRRE</sequence>
<accession>A0ABX0XD40</accession>
<dbReference type="SUPFAM" id="SSF55729">
    <property type="entry name" value="Acyl-CoA N-acyltransferases (Nat)"/>
    <property type="match status" value="1"/>
</dbReference>
<dbReference type="InterPro" id="IPR000182">
    <property type="entry name" value="GNAT_dom"/>
</dbReference>
<feature type="domain" description="N-acetyltransferase" evidence="1">
    <location>
        <begin position="49"/>
        <end position="168"/>
    </location>
</feature>
<evidence type="ECO:0000259" key="1">
    <source>
        <dbReference type="Pfam" id="PF00583"/>
    </source>
</evidence>
<keyword evidence="3" id="KW-1185">Reference proteome</keyword>
<dbReference type="RefSeq" id="WP_168038098.1">
    <property type="nucleotide sequence ID" value="NZ_JAATJH010000004.1"/>
</dbReference>
<protein>
    <submittedName>
        <fullName evidence="2">Ribosomal protein S18 acetylase RimI-like enzyme</fullName>
    </submittedName>
</protein>
<name>A0ABX0XD40_9BACT</name>
<dbReference type="Pfam" id="PF00583">
    <property type="entry name" value="Acetyltransf_1"/>
    <property type="match status" value="1"/>
</dbReference>
<evidence type="ECO:0000313" key="2">
    <source>
        <dbReference type="EMBL" id="NJC27218.1"/>
    </source>
</evidence>
<organism evidence="2 3">
    <name type="scientific">Neolewinella antarctica</name>
    <dbReference type="NCBI Taxonomy" id="442734"/>
    <lineage>
        <taxon>Bacteria</taxon>
        <taxon>Pseudomonadati</taxon>
        <taxon>Bacteroidota</taxon>
        <taxon>Saprospiria</taxon>
        <taxon>Saprospirales</taxon>
        <taxon>Lewinellaceae</taxon>
        <taxon>Neolewinella</taxon>
    </lineage>
</organism>
<gene>
    <name evidence="2" type="ORF">GGR27_002731</name>
</gene>
<proteinExistence type="predicted"/>
<dbReference type="Gene3D" id="3.40.630.30">
    <property type="match status" value="1"/>
</dbReference>
<dbReference type="EMBL" id="JAATJH010000004">
    <property type="protein sequence ID" value="NJC27218.1"/>
    <property type="molecule type" value="Genomic_DNA"/>
</dbReference>